<dbReference type="EMBL" id="FJOG01000044">
    <property type="protein sequence ID" value="CZR67473.1"/>
    <property type="molecule type" value="Genomic_DNA"/>
</dbReference>
<proteinExistence type="predicted"/>
<accession>A0A1L7XQZ9</accession>
<evidence type="ECO:0000313" key="1">
    <source>
        <dbReference type="EMBL" id="CZR67473.1"/>
    </source>
</evidence>
<name>A0A1L7XQZ9_9HELO</name>
<protein>
    <submittedName>
        <fullName evidence="1">Uncharacterized protein</fullName>
    </submittedName>
</protein>
<dbReference type="Pfam" id="PF11917">
    <property type="entry name" value="DUF3435"/>
    <property type="match status" value="1"/>
</dbReference>
<dbReference type="OrthoDB" id="3562345at2759"/>
<dbReference type="Proteomes" id="UP000184330">
    <property type="component" value="Unassembled WGS sequence"/>
</dbReference>
<keyword evidence="2" id="KW-1185">Reference proteome</keyword>
<dbReference type="AlphaFoldDB" id="A0A1L7XQZ9"/>
<dbReference type="PANTHER" id="PTHR37535">
    <property type="entry name" value="FLUG DOMAIN PROTEIN"/>
    <property type="match status" value="1"/>
</dbReference>
<gene>
    <name evidence="1" type="ORF">PAC_17372</name>
</gene>
<evidence type="ECO:0000313" key="2">
    <source>
        <dbReference type="Proteomes" id="UP000184330"/>
    </source>
</evidence>
<reference evidence="1 2" key="1">
    <citation type="submission" date="2016-03" db="EMBL/GenBank/DDBJ databases">
        <authorList>
            <person name="Ploux O."/>
        </authorList>
    </citation>
    <scope>NUCLEOTIDE SEQUENCE [LARGE SCALE GENOMIC DNA]</scope>
    <source>
        <strain evidence="1 2">UAMH 11012</strain>
    </source>
</reference>
<organism evidence="1 2">
    <name type="scientific">Phialocephala subalpina</name>
    <dbReference type="NCBI Taxonomy" id="576137"/>
    <lineage>
        <taxon>Eukaryota</taxon>
        <taxon>Fungi</taxon>
        <taxon>Dikarya</taxon>
        <taxon>Ascomycota</taxon>
        <taxon>Pezizomycotina</taxon>
        <taxon>Leotiomycetes</taxon>
        <taxon>Helotiales</taxon>
        <taxon>Mollisiaceae</taxon>
        <taxon>Phialocephala</taxon>
        <taxon>Phialocephala fortinii species complex</taxon>
    </lineage>
</organism>
<dbReference type="PANTHER" id="PTHR37535:SF2">
    <property type="entry name" value="FINGER DOMAIN PROTEIN, PUTATIVE (AFU_ORTHOLOGUE AFUA_6G09300)-RELATED"/>
    <property type="match status" value="1"/>
</dbReference>
<dbReference type="InterPro" id="IPR021842">
    <property type="entry name" value="DUF3435"/>
</dbReference>
<sequence length="352" mass="40188">MQLKAPDKCFASRYCNFIGHDPFQCFQEVSANFLYGFLCWVCDQRRGKGGRRRAGIRHTSSLETFWKWYHIVHRLETSKKIDGIVQVQSQNVQYPVLKAIAKEKELDDTKRESAKMYIEDLAEYARLILFCQLAGITGNRPKALVQLRYRHLKLTATLYRANSRVHQGVSGHEGRVRPPPRFLCVSTKQSSNEFKIPEIIYDPTLVLSPHTFLLGMLFKVQAFKSSSIISPEKLYSLNVLNGMNEQQLPLRDELSDDFIFCQTVDTACGIRLAPQLQLSSDSVCYRMKIGGQITGFAQVTKPYVLRDGVAKALNESRKSRIILRRLRLEKGHPEDNTTNGRIELVRNFGSGP</sequence>
<dbReference type="STRING" id="576137.A0A1L7XQZ9"/>